<protein>
    <submittedName>
        <fullName evidence="1">Uncharacterized protein</fullName>
    </submittedName>
</protein>
<proteinExistence type="predicted"/>
<evidence type="ECO:0000313" key="1">
    <source>
        <dbReference type="EMBL" id="QHT29357.1"/>
    </source>
</evidence>
<name>A0A6C0EJY2_9ZZZZ</name>
<dbReference type="AlphaFoldDB" id="A0A6C0EJY2"/>
<dbReference type="EMBL" id="MN738876">
    <property type="protein sequence ID" value="QHT29357.1"/>
    <property type="molecule type" value="Genomic_DNA"/>
</dbReference>
<organism evidence="1">
    <name type="scientific">viral metagenome</name>
    <dbReference type="NCBI Taxonomy" id="1070528"/>
    <lineage>
        <taxon>unclassified sequences</taxon>
        <taxon>metagenomes</taxon>
        <taxon>organismal metagenomes</taxon>
    </lineage>
</organism>
<reference evidence="1" key="1">
    <citation type="journal article" date="2020" name="Nature">
        <title>Giant virus diversity and host interactions through global metagenomics.</title>
        <authorList>
            <person name="Schulz F."/>
            <person name="Roux S."/>
            <person name="Paez-Espino D."/>
            <person name="Jungbluth S."/>
            <person name="Walsh D.A."/>
            <person name="Denef V.J."/>
            <person name="McMahon K.D."/>
            <person name="Konstantinidis K.T."/>
            <person name="Eloe-Fadrosh E.A."/>
            <person name="Kyrpides N.C."/>
            <person name="Woyke T."/>
        </authorList>
    </citation>
    <scope>NUCLEOTIDE SEQUENCE</scope>
    <source>
        <strain evidence="1">GVMAG-M-3300005589-24</strain>
    </source>
</reference>
<sequence>MGLCESTTNEPECEYFSERYVGKFKYPSTNRWNEVVEDEIVHQNSNRAGYLIHGDVIYGDGSSKKIMLKEFQRSHCGSISYTNHLFLGVVGDWVGLYCAELSLGTFKPPTKKPDDFIPIIVYKNNEQESPWKGTCVRNKDKVAELLELVQSWENGRIIYQPSFSFSYTVIANRHQGAGKHTARRHYSSFKKKILQVIINRLNDPQFETKDDVEL</sequence>
<accession>A0A6C0EJY2</accession>